<organism evidence="2 3">
    <name type="scientific">Kluyvera intermedia</name>
    <name type="common">Enterobacter intermedius</name>
    <dbReference type="NCBI Taxonomy" id="61648"/>
    <lineage>
        <taxon>Bacteria</taxon>
        <taxon>Pseudomonadati</taxon>
        <taxon>Pseudomonadota</taxon>
        <taxon>Gammaproteobacteria</taxon>
        <taxon>Enterobacterales</taxon>
        <taxon>Enterobacteriaceae</taxon>
        <taxon>Kluyvera</taxon>
    </lineage>
</organism>
<name>A0AA95G300_KLUIN</name>
<evidence type="ECO:0000313" key="3">
    <source>
        <dbReference type="Proteomes" id="UP001177527"/>
    </source>
</evidence>
<accession>A0AA95G300</accession>
<feature type="compositionally biased region" description="Basic and acidic residues" evidence="1">
    <location>
        <begin position="8"/>
        <end position="22"/>
    </location>
</feature>
<evidence type="ECO:0000256" key="1">
    <source>
        <dbReference type="SAM" id="MobiDB-lite"/>
    </source>
</evidence>
<gene>
    <name evidence="2" type="ORF">QBD33_10665</name>
</gene>
<reference evidence="2" key="1">
    <citation type="submission" date="2023-04" db="EMBL/GenBank/DDBJ databases">
        <title>APH(3)-Id, a novel chromosomal aminoglycoside phosphotransferase, identified from an environmental isolate of Kluyvera intermedia DW18.</title>
        <authorList>
            <person name="Sha Y."/>
        </authorList>
    </citation>
    <scope>NUCLEOTIDE SEQUENCE</scope>
    <source>
        <strain evidence="2">DW18</strain>
    </source>
</reference>
<dbReference type="Proteomes" id="UP001177527">
    <property type="component" value="Chromosome"/>
</dbReference>
<protein>
    <submittedName>
        <fullName evidence="2">Uncharacterized protein</fullName>
    </submittedName>
</protein>
<sequence>MKKFQHTSRRESAWSTRPEHQNLQESRSGRAWALRQANCLSKKAWKDFALNNALAV</sequence>
<dbReference type="AlphaFoldDB" id="A0AA95G300"/>
<feature type="region of interest" description="Disordered" evidence="1">
    <location>
        <begin position="1"/>
        <end position="28"/>
    </location>
</feature>
<proteinExistence type="predicted"/>
<dbReference type="RefSeq" id="WP_280558666.1">
    <property type="nucleotide sequence ID" value="NZ_CP123488.1"/>
</dbReference>
<dbReference type="EMBL" id="CP123488">
    <property type="protein sequence ID" value="WGL58165.1"/>
    <property type="molecule type" value="Genomic_DNA"/>
</dbReference>
<evidence type="ECO:0000313" key="2">
    <source>
        <dbReference type="EMBL" id="WGL58165.1"/>
    </source>
</evidence>